<comment type="caution">
    <text evidence="2">The sequence shown here is derived from an EMBL/GenBank/DDBJ whole genome shotgun (WGS) entry which is preliminary data.</text>
</comment>
<gene>
    <name evidence="2" type="ORF">CKM354_001261500</name>
</gene>
<dbReference type="GeneID" id="68298190"/>
<accession>A0A9P3L1X3</accession>
<keyword evidence="1" id="KW-0732">Signal</keyword>
<organism evidence="2 3">
    <name type="scientific">Cercospora kikuchii</name>
    <dbReference type="NCBI Taxonomy" id="84275"/>
    <lineage>
        <taxon>Eukaryota</taxon>
        <taxon>Fungi</taxon>
        <taxon>Dikarya</taxon>
        <taxon>Ascomycota</taxon>
        <taxon>Pezizomycotina</taxon>
        <taxon>Dothideomycetes</taxon>
        <taxon>Dothideomycetidae</taxon>
        <taxon>Mycosphaerellales</taxon>
        <taxon>Mycosphaerellaceae</taxon>
        <taxon>Cercospora</taxon>
    </lineage>
</organism>
<evidence type="ECO:0000313" key="3">
    <source>
        <dbReference type="Proteomes" id="UP000825890"/>
    </source>
</evidence>
<keyword evidence="3" id="KW-1185">Reference proteome</keyword>
<sequence length="172" mass="18518">MKTLTTLLPTLLFTLATAQGPDQDFQYSAACGAKNPAVNQAIAAFCYKKDKAGNYADTITCPGSRSEAGVVKEGIRAKITGNCAPKQWVPGKFCLLQFHYICATGDAKGMGTGTYGTNGCQKWTLEEATPNVPDILGAFGLGKRGEEGEDWDWDFEGGDEEDWIFVIGEESE</sequence>
<reference evidence="2 3" key="1">
    <citation type="submission" date="2021-01" db="EMBL/GenBank/DDBJ databases">
        <title>Cercospora kikuchii MAFF 305040 whole genome shotgun sequence.</title>
        <authorList>
            <person name="Kashiwa T."/>
            <person name="Suzuki T."/>
        </authorList>
    </citation>
    <scope>NUCLEOTIDE SEQUENCE [LARGE SCALE GENOMIC DNA]</scope>
    <source>
        <strain evidence="2 3">MAFF 305040</strain>
    </source>
</reference>
<dbReference type="Proteomes" id="UP000825890">
    <property type="component" value="Unassembled WGS sequence"/>
</dbReference>
<protein>
    <submittedName>
        <fullName evidence="2">Uncharacterized protein</fullName>
    </submittedName>
</protein>
<proteinExistence type="predicted"/>
<feature type="chain" id="PRO_5040229078" evidence="1">
    <location>
        <begin position="19"/>
        <end position="172"/>
    </location>
</feature>
<feature type="signal peptide" evidence="1">
    <location>
        <begin position="1"/>
        <end position="18"/>
    </location>
</feature>
<evidence type="ECO:0000313" key="2">
    <source>
        <dbReference type="EMBL" id="GIZ49585.1"/>
    </source>
</evidence>
<evidence type="ECO:0000256" key="1">
    <source>
        <dbReference type="SAM" id="SignalP"/>
    </source>
</evidence>
<dbReference type="RefSeq" id="XP_044664072.1">
    <property type="nucleotide sequence ID" value="XM_044808137.1"/>
</dbReference>
<name>A0A9P3L1X3_9PEZI</name>
<dbReference type="OrthoDB" id="3635516at2759"/>
<dbReference type="AlphaFoldDB" id="A0A9P3L1X3"/>
<dbReference type="EMBL" id="BOLY01000009">
    <property type="protein sequence ID" value="GIZ49585.1"/>
    <property type="molecule type" value="Genomic_DNA"/>
</dbReference>